<proteinExistence type="predicted"/>
<gene>
    <name evidence="1" type="ORF">OBBRIDRAFT_667702</name>
</gene>
<keyword evidence="2" id="KW-1185">Reference proteome</keyword>
<evidence type="ECO:0000313" key="2">
    <source>
        <dbReference type="Proteomes" id="UP000250043"/>
    </source>
</evidence>
<dbReference type="InterPro" id="IPR054208">
    <property type="entry name" value="DUF6914"/>
</dbReference>
<reference evidence="1 2" key="1">
    <citation type="submission" date="2016-07" db="EMBL/GenBank/DDBJ databases">
        <title>Draft genome of the white-rot fungus Obba rivulosa 3A-2.</title>
        <authorList>
            <consortium name="DOE Joint Genome Institute"/>
            <person name="Miettinen O."/>
            <person name="Riley R."/>
            <person name="Acob R."/>
            <person name="Barry K."/>
            <person name="Cullen D."/>
            <person name="De Vries R."/>
            <person name="Hainaut M."/>
            <person name="Hatakka A."/>
            <person name="Henrissat B."/>
            <person name="Hilden K."/>
            <person name="Kuo R."/>
            <person name="Labutti K."/>
            <person name="Lipzen A."/>
            <person name="Makela M.R."/>
            <person name="Sandor L."/>
            <person name="Spatafora J.W."/>
            <person name="Grigoriev I.V."/>
            <person name="Hibbett D.S."/>
        </authorList>
    </citation>
    <scope>NUCLEOTIDE SEQUENCE [LARGE SCALE GENOMIC DNA]</scope>
    <source>
        <strain evidence="1 2">3A-2</strain>
    </source>
</reference>
<dbReference type="Proteomes" id="UP000250043">
    <property type="component" value="Unassembled WGS sequence"/>
</dbReference>
<dbReference type="EMBL" id="KV722428">
    <property type="protein sequence ID" value="OCH89360.1"/>
    <property type="molecule type" value="Genomic_DNA"/>
</dbReference>
<accession>A0A8E2AW24</accession>
<dbReference type="OrthoDB" id="3016366at2759"/>
<protein>
    <submittedName>
        <fullName evidence="1">Uncharacterized protein</fullName>
    </submittedName>
</protein>
<sequence>MALEPGCLYLNLFTRGVPNSYHWGLYYHWDVTRGTKFHIRNPVDNYWILDSDVTYNATKSFLLVGFIKIANVDITLRHTLESEITSVPIVPPSAAVALDCRVWVLEAVKKLMASGFVKCPAGIDALEAEAQKFAQEEEYNCDRNVQPRPIRNSTLCILN</sequence>
<evidence type="ECO:0000313" key="1">
    <source>
        <dbReference type="EMBL" id="OCH89360.1"/>
    </source>
</evidence>
<dbReference type="AlphaFoldDB" id="A0A8E2AW24"/>
<dbReference type="Pfam" id="PF21858">
    <property type="entry name" value="DUF6914"/>
    <property type="match status" value="1"/>
</dbReference>
<name>A0A8E2AW24_9APHY</name>
<organism evidence="1 2">
    <name type="scientific">Obba rivulosa</name>
    <dbReference type="NCBI Taxonomy" id="1052685"/>
    <lineage>
        <taxon>Eukaryota</taxon>
        <taxon>Fungi</taxon>
        <taxon>Dikarya</taxon>
        <taxon>Basidiomycota</taxon>
        <taxon>Agaricomycotina</taxon>
        <taxon>Agaricomycetes</taxon>
        <taxon>Polyporales</taxon>
        <taxon>Gelatoporiaceae</taxon>
        <taxon>Obba</taxon>
    </lineage>
</organism>